<dbReference type="EMBL" id="JAHWGI010000011">
    <property type="protein sequence ID" value="KAK3907505.1"/>
    <property type="molecule type" value="Genomic_DNA"/>
</dbReference>
<organism evidence="1 2">
    <name type="scientific">Frankliniella fusca</name>
    <dbReference type="NCBI Taxonomy" id="407009"/>
    <lineage>
        <taxon>Eukaryota</taxon>
        <taxon>Metazoa</taxon>
        <taxon>Ecdysozoa</taxon>
        <taxon>Arthropoda</taxon>
        <taxon>Hexapoda</taxon>
        <taxon>Insecta</taxon>
        <taxon>Pterygota</taxon>
        <taxon>Neoptera</taxon>
        <taxon>Paraneoptera</taxon>
        <taxon>Thysanoptera</taxon>
        <taxon>Terebrantia</taxon>
        <taxon>Thripoidea</taxon>
        <taxon>Thripidae</taxon>
        <taxon>Frankliniella</taxon>
    </lineage>
</organism>
<accession>A0AAE1L5S3</accession>
<reference evidence="1" key="2">
    <citation type="journal article" date="2023" name="BMC Genomics">
        <title>Pest status, molecular evolution, and epigenetic factors derived from the genome assembly of Frankliniella fusca, a thysanopteran phytovirus vector.</title>
        <authorList>
            <person name="Catto M.A."/>
            <person name="Labadie P.E."/>
            <person name="Jacobson A.L."/>
            <person name="Kennedy G.G."/>
            <person name="Srinivasan R."/>
            <person name="Hunt B.G."/>
        </authorList>
    </citation>
    <scope>NUCLEOTIDE SEQUENCE</scope>
    <source>
        <strain evidence="1">PL_HMW_Pooled</strain>
    </source>
</reference>
<keyword evidence="1" id="KW-0240">DNA-directed RNA polymerase</keyword>
<dbReference type="GO" id="GO:0000428">
    <property type="term" value="C:DNA-directed RNA polymerase complex"/>
    <property type="evidence" value="ECO:0007669"/>
    <property type="project" value="UniProtKB-KW"/>
</dbReference>
<dbReference type="AlphaFoldDB" id="A0AAE1L5S3"/>
<keyword evidence="1" id="KW-0804">Transcription</keyword>
<evidence type="ECO:0000313" key="2">
    <source>
        <dbReference type="Proteomes" id="UP001219518"/>
    </source>
</evidence>
<reference evidence="1" key="1">
    <citation type="submission" date="2021-07" db="EMBL/GenBank/DDBJ databases">
        <authorList>
            <person name="Catto M.A."/>
            <person name="Jacobson A."/>
            <person name="Kennedy G."/>
            <person name="Labadie P."/>
            <person name="Hunt B.G."/>
            <person name="Srinivasan R."/>
        </authorList>
    </citation>
    <scope>NUCLEOTIDE SEQUENCE</scope>
    <source>
        <strain evidence="1">PL_HMW_Pooled</strain>
        <tissue evidence="1">Head</tissue>
    </source>
</reference>
<comment type="caution">
    <text evidence="1">The sequence shown here is derived from an EMBL/GenBank/DDBJ whole genome shotgun (WGS) entry which is preliminary data.</text>
</comment>
<dbReference type="Proteomes" id="UP001219518">
    <property type="component" value="Unassembled WGS sequence"/>
</dbReference>
<gene>
    <name evidence="1" type="ORF">KUF71_003004</name>
</gene>
<evidence type="ECO:0000313" key="1">
    <source>
        <dbReference type="EMBL" id="KAK3907505.1"/>
    </source>
</evidence>
<protein>
    <submittedName>
        <fullName evidence="1">DNA-directed RNA polymerase subunit D</fullName>
    </submittedName>
</protein>
<sequence length="59" mass="6730">MESKPRFKPVLCVGGFGSNLLDIRYKQCLRKGKYSDFRVTLTLLDTTDEETKVTPTCKT</sequence>
<proteinExistence type="predicted"/>
<keyword evidence="2" id="KW-1185">Reference proteome</keyword>
<name>A0AAE1L5S3_9NEOP</name>